<evidence type="ECO:0000256" key="1">
    <source>
        <dbReference type="SAM" id="Phobius"/>
    </source>
</evidence>
<feature type="transmembrane region" description="Helical" evidence="1">
    <location>
        <begin position="34"/>
        <end position="55"/>
    </location>
</feature>
<feature type="transmembrane region" description="Helical" evidence="1">
    <location>
        <begin position="67"/>
        <end position="88"/>
    </location>
</feature>
<protein>
    <submittedName>
        <fullName evidence="2">Uncharacterized protein</fullName>
    </submittedName>
</protein>
<sequence>MSDGPFYMYANIICSLVMTICGSWLLTDRRLGRLLRACHACIVAGALVNLLGMFADRLGFHGVSYGHVWPGEVATNAGIAVIMATRVWQSLRDTTAEKAETS</sequence>
<reference evidence="2" key="1">
    <citation type="submission" date="2020-10" db="EMBL/GenBank/DDBJ databases">
        <title>Whole-genome sequence of Luteibacter sp. EIF3.</title>
        <authorList>
            <person name="Friedrich I."/>
            <person name="Hertel R."/>
            <person name="Daniel R."/>
        </authorList>
    </citation>
    <scope>NUCLEOTIDE SEQUENCE</scope>
    <source>
        <strain evidence="2">EIF3</strain>
    </source>
</reference>
<gene>
    <name evidence="2" type="ORF">IM816_10145</name>
</gene>
<organism evidence="2 3">
    <name type="scientific">Luteibacter flocculans</name>
    <dbReference type="NCBI Taxonomy" id="2780091"/>
    <lineage>
        <taxon>Bacteria</taxon>
        <taxon>Pseudomonadati</taxon>
        <taxon>Pseudomonadota</taxon>
        <taxon>Gammaproteobacteria</taxon>
        <taxon>Lysobacterales</taxon>
        <taxon>Rhodanobacteraceae</taxon>
        <taxon>Luteibacter</taxon>
    </lineage>
</organism>
<dbReference type="RefSeq" id="WP_250337986.1">
    <property type="nucleotide sequence ID" value="NZ_CP063231.1"/>
</dbReference>
<name>A0ABY4T270_9GAMM</name>
<feature type="transmembrane region" description="Helical" evidence="1">
    <location>
        <begin position="6"/>
        <end position="27"/>
    </location>
</feature>
<keyword evidence="3" id="KW-1185">Reference proteome</keyword>
<keyword evidence="1" id="KW-1133">Transmembrane helix</keyword>
<evidence type="ECO:0000313" key="2">
    <source>
        <dbReference type="EMBL" id="URL57024.1"/>
    </source>
</evidence>
<keyword evidence="1" id="KW-0472">Membrane</keyword>
<accession>A0ABY4T270</accession>
<evidence type="ECO:0000313" key="3">
    <source>
        <dbReference type="Proteomes" id="UP001056681"/>
    </source>
</evidence>
<keyword evidence="1" id="KW-0812">Transmembrane</keyword>
<dbReference type="Proteomes" id="UP001056681">
    <property type="component" value="Chromosome"/>
</dbReference>
<dbReference type="EMBL" id="CP063231">
    <property type="protein sequence ID" value="URL57024.1"/>
    <property type="molecule type" value="Genomic_DNA"/>
</dbReference>
<proteinExistence type="predicted"/>